<organism evidence="3 4">
    <name type="scientific">Actinophytocola algeriensis</name>
    <dbReference type="NCBI Taxonomy" id="1768010"/>
    <lineage>
        <taxon>Bacteria</taxon>
        <taxon>Bacillati</taxon>
        <taxon>Actinomycetota</taxon>
        <taxon>Actinomycetes</taxon>
        <taxon>Pseudonocardiales</taxon>
        <taxon>Pseudonocardiaceae</taxon>
    </lineage>
</organism>
<accession>A0A7W7Q008</accession>
<protein>
    <submittedName>
        <fullName evidence="3">DNA-binding protein YbaB</fullName>
    </submittedName>
</protein>
<dbReference type="InterPro" id="IPR004401">
    <property type="entry name" value="YbaB/EbfC"/>
</dbReference>
<dbReference type="Pfam" id="PF02575">
    <property type="entry name" value="YbaB_DNA_bd"/>
    <property type="match status" value="1"/>
</dbReference>
<keyword evidence="4" id="KW-1185">Reference proteome</keyword>
<dbReference type="InterPro" id="IPR036894">
    <property type="entry name" value="YbaB-like_sf"/>
</dbReference>
<name>A0A7W7Q008_9PSEU</name>
<dbReference type="SUPFAM" id="SSF82607">
    <property type="entry name" value="YbaB-like"/>
    <property type="match status" value="1"/>
</dbReference>
<evidence type="ECO:0000256" key="2">
    <source>
        <dbReference type="SAM" id="MobiDB-lite"/>
    </source>
</evidence>
<dbReference type="EMBL" id="JACHJQ010000001">
    <property type="protein sequence ID" value="MBB4904476.1"/>
    <property type="molecule type" value="Genomic_DNA"/>
</dbReference>
<proteinExistence type="predicted"/>
<evidence type="ECO:0000256" key="1">
    <source>
        <dbReference type="SAM" id="Coils"/>
    </source>
</evidence>
<feature type="coiled-coil region" evidence="1">
    <location>
        <begin position="14"/>
        <end position="41"/>
    </location>
</feature>
<evidence type="ECO:0000313" key="3">
    <source>
        <dbReference type="EMBL" id="MBB4904476.1"/>
    </source>
</evidence>
<feature type="compositionally biased region" description="Basic and acidic residues" evidence="2">
    <location>
        <begin position="143"/>
        <end position="153"/>
    </location>
</feature>
<dbReference type="AlphaFoldDB" id="A0A7W7Q008"/>
<evidence type="ECO:0000313" key="4">
    <source>
        <dbReference type="Proteomes" id="UP000520767"/>
    </source>
</evidence>
<dbReference type="GO" id="GO:0003677">
    <property type="term" value="F:DNA binding"/>
    <property type="evidence" value="ECO:0007669"/>
    <property type="project" value="UniProtKB-KW"/>
</dbReference>
<keyword evidence="1" id="KW-0175">Coiled coil</keyword>
<reference evidence="3 4" key="1">
    <citation type="submission" date="2020-08" db="EMBL/GenBank/DDBJ databases">
        <title>Genomic Encyclopedia of Type Strains, Phase III (KMG-III): the genomes of soil and plant-associated and newly described type strains.</title>
        <authorList>
            <person name="Whitman W."/>
        </authorList>
    </citation>
    <scope>NUCLEOTIDE SEQUENCE [LARGE SCALE GENOMIC DNA]</scope>
    <source>
        <strain evidence="3 4">CECT 8960</strain>
    </source>
</reference>
<dbReference type="Gene3D" id="3.30.1310.10">
    <property type="entry name" value="Nucleoid-associated protein YbaB-like domain"/>
    <property type="match status" value="1"/>
</dbReference>
<keyword evidence="3" id="KW-0238">DNA-binding</keyword>
<dbReference type="Proteomes" id="UP000520767">
    <property type="component" value="Unassembled WGS sequence"/>
</dbReference>
<comment type="caution">
    <text evidence="3">The sequence shown here is derived from an EMBL/GenBank/DDBJ whole genome shotgun (WGS) entry which is preliminary data.</text>
</comment>
<sequence>MANPLDGLDPDAVLRQLQQQAADLETKAAQLRTELTNASATATSPDGAVTVTLSPTGALQNITFAAPAAKVSPEKLGPLVMKTVQAAQREVSNRVTASLAEQFGSSDTMDFITQFMPPPEPTPTRQAPDEDAEGAVLRRRRGGRPEGPGHDEPGGSLLR</sequence>
<feature type="region of interest" description="Disordered" evidence="2">
    <location>
        <begin position="114"/>
        <end position="159"/>
    </location>
</feature>
<dbReference type="RefSeq" id="WP_184808725.1">
    <property type="nucleotide sequence ID" value="NZ_JACHJQ010000001.1"/>
</dbReference>
<gene>
    <name evidence="3" type="ORF">FHR82_000686</name>
</gene>